<dbReference type="EMBL" id="CAJJDP010000005">
    <property type="protein sequence ID" value="CAD8135496.1"/>
    <property type="molecule type" value="Genomic_DNA"/>
</dbReference>
<proteinExistence type="predicted"/>
<organism evidence="1 2">
    <name type="scientific">Paramecium octaurelia</name>
    <dbReference type="NCBI Taxonomy" id="43137"/>
    <lineage>
        <taxon>Eukaryota</taxon>
        <taxon>Sar</taxon>
        <taxon>Alveolata</taxon>
        <taxon>Ciliophora</taxon>
        <taxon>Intramacronucleata</taxon>
        <taxon>Oligohymenophorea</taxon>
        <taxon>Peniculida</taxon>
        <taxon>Parameciidae</taxon>
        <taxon>Paramecium</taxon>
    </lineage>
</organism>
<evidence type="ECO:0000313" key="2">
    <source>
        <dbReference type="Proteomes" id="UP000683925"/>
    </source>
</evidence>
<dbReference type="Proteomes" id="UP000683925">
    <property type="component" value="Unassembled WGS sequence"/>
</dbReference>
<accession>A0A8S1S5I5</accession>
<protein>
    <submittedName>
        <fullName evidence="1">Uncharacterized protein</fullName>
    </submittedName>
</protein>
<evidence type="ECO:0000313" key="1">
    <source>
        <dbReference type="EMBL" id="CAD8135496.1"/>
    </source>
</evidence>
<reference evidence="1" key="1">
    <citation type="submission" date="2021-01" db="EMBL/GenBank/DDBJ databases">
        <authorList>
            <consortium name="Genoscope - CEA"/>
            <person name="William W."/>
        </authorList>
    </citation>
    <scope>NUCLEOTIDE SEQUENCE</scope>
</reference>
<comment type="caution">
    <text evidence="1">The sequence shown here is derived from an EMBL/GenBank/DDBJ whole genome shotgun (WGS) entry which is preliminary data.</text>
</comment>
<gene>
    <name evidence="1" type="ORF">POCTA_138.1.T0060418</name>
</gene>
<keyword evidence="2" id="KW-1185">Reference proteome</keyword>
<sequence>MTKSDKVVRHLQLLKLQDIPEAERDIHNLDGIFNKYLTFKYYQMILVPQNWRY</sequence>
<dbReference type="AlphaFoldDB" id="A0A8S1S5I5"/>
<name>A0A8S1S5I5_PAROT</name>